<accession>A0ABR6B9J1</accession>
<protein>
    <submittedName>
        <fullName evidence="3">D-amino-acid dehydrogenase</fullName>
        <ecNumber evidence="3">1.4.99.-</ecNumber>
    </submittedName>
</protein>
<dbReference type="Gene3D" id="3.30.9.10">
    <property type="entry name" value="D-Amino Acid Oxidase, subunit A, domain 2"/>
    <property type="match status" value="1"/>
</dbReference>
<dbReference type="EC" id="1.4.99.-" evidence="3"/>
<name>A0ABR6B9J1_9PSEU</name>
<dbReference type="SUPFAM" id="SSF51905">
    <property type="entry name" value="FAD/NAD(P)-binding domain"/>
    <property type="match status" value="1"/>
</dbReference>
<dbReference type="Pfam" id="PF01266">
    <property type="entry name" value="DAO"/>
    <property type="match status" value="1"/>
</dbReference>
<evidence type="ECO:0000259" key="2">
    <source>
        <dbReference type="Pfam" id="PF01266"/>
    </source>
</evidence>
<organism evidence="3 4">
    <name type="scientific">Kutzneria viridogrisea</name>
    <dbReference type="NCBI Taxonomy" id="47990"/>
    <lineage>
        <taxon>Bacteria</taxon>
        <taxon>Bacillati</taxon>
        <taxon>Actinomycetota</taxon>
        <taxon>Actinomycetes</taxon>
        <taxon>Pseudonocardiales</taxon>
        <taxon>Pseudonocardiaceae</taxon>
        <taxon>Kutzneria</taxon>
    </lineage>
</organism>
<keyword evidence="1 3" id="KW-0560">Oxidoreductase</keyword>
<dbReference type="InterPro" id="IPR036188">
    <property type="entry name" value="FAD/NAD-bd_sf"/>
</dbReference>
<feature type="domain" description="FAD dependent oxidoreductase" evidence="2">
    <location>
        <begin position="8"/>
        <end position="392"/>
    </location>
</feature>
<dbReference type="EMBL" id="JACJID010000001">
    <property type="protein sequence ID" value="MBA8923519.1"/>
    <property type="molecule type" value="Genomic_DNA"/>
</dbReference>
<keyword evidence="4" id="KW-1185">Reference proteome</keyword>
<evidence type="ECO:0000313" key="4">
    <source>
        <dbReference type="Proteomes" id="UP000517916"/>
    </source>
</evidence>
<dbReference type="InterPro" id="IPR006076">
    <property type="entry name" value="FAD-dep_OxRdtase"/>
</dbReference>
<dbReference type="PROSITE" id="PS51257">
    <property type="entry name" value="PROKAR_LIPOPROTEIN"/>
    <property type="match status" value="1"/>
</dbReference>
<reference evidence="3 4" key="1">
    <citation type="submission" date="2020-08" db="EMBL/GenBank/DDBJ databases">
        <title>Genomic Encyclopedia of Archaeal and Bacterial Type Strains, Phase II (KMG-II): from individual species to whole genera.</title>
        <authorList>
            <person name="Goeker M."/>
        </authorList>
    </citation>
    <scope>NUCLEOTIDE SEQUENCE [LARGE SCALE GENOMIC DNA]</scope>
    <source>
        <strain evidence="3 4">DSM 43850</strain>
    </source>
</reference>
<dbReference type="RefSeq" id="WP_182836260.1">
    <property type="nucleotide sequence ID" value="NZ_BAAABQ010000041.1"/>
</dbReference>
<sequence>MKHVPPQRVVVVGAGAVGLSCAWFLLEHGAEVTVLDRSGVGAGASWGNAGYLTPAMAAPLPEPALLREGVRSLLTPGSPVTVTGPVSAATLAFLAGFARNSTSARWRRGMAALGPLCRDSLPAFDELVTGGVAAETHEATIRIGFGDGEDPAGLEHELAAARAAGQTVRYQSTISHEPPFSHRIKQIVHLDGQRFLAPGRFLDALAEAVRERGGQILDGAQARSVGFGPAGLQVDTWTGPPHRGEAVILATGAWLPQLTSRLGVRIPVQAGRGYSCSIPLAQPITTPIYLPGVRVALTPYGNRVRVAGTMEISDRDAPFDRRRLDAILRSIHPLIDGADWADVQDPWVGARPLTPDGLPLIGPTAVDGIHIAGGHGMWGLTLGPVTGKLLARQIMTGTALPELAPFHPLRSPWSGALRLRAWGRPRAAAPGEVSFSGLRAR</sequence>
<dbReference type="Gene3D" id="3.50.50.60">
    <property type="entry name" value="FAD/NAD(P)-binding domain"/>
    <property type="match status" value="2"/>
</dbReference>
<gene>
    <name evidence="3" type="ORF">BC739_000716</name>
</gene>
<evidence type="ECO:0000313" key="3">
    <source>
        <dbReference type="EMBL" id="MBA8923519.1"/>
    </source>
</evidence>
<dbReference type="SUPFAM" id="SSF54373">
    <property type="entry name" value="FAD-linked reductases, C-terminal domain"/>
    <property type="match status" value="1"/>
</dbReference>
<evidence type="ECO:0000256" key="1">
    <source>
        <dbReference type="ARBA" id="ARBA00023002"/>
    </source>
</evidence>
<proteinExistence type="predicted"/>
<dbReference type="Proteomes" id="UP000517916">
    <property type="component" value="Unassembled WGS sequence"/>
</dbReference>
<dbReference type="GO" id="GO:0016491">
    <property type="term" value="F:oxidoreductase activity"/>
    <property type="evidence" value="ECO:0007669"/>
    <property type="project" value="UniProtKB-KW"/>
</dbReference>
<dbReference type="PANTHER" id="PTHR13847:SF289">
    <property type="entry name" value="GLYCINE OXIDASE"/>
    <property type="match status" value="1"/>
</dbReference>
<comment type="caution">
    <text evidence="3">The sequence shown here is derived from an EMBL/GenBank/DDBJ whole genome shotgun (WGS) entry which is preliminary data.</text>
</comment>
<dbReference type="PANTHER" id="PTHR13847">
    <property type="entry name" value="SARCOSINE DEHYDROGENASE-RELATED"/>
    <property type="match status" value="1"/>
</dbReference>